<organism evidence="2 3">
    <name type="scientific">Enemella evansiae</name>
    <dbReference type="NCBI Taxonomy" id="2016499"/>
    <lineage>
        <taxon>Bacteria</taxon>
        <taxon>Bacillati</taxon>
        <taxon>Actinomycetota</taxon>
        <taxon>Actinomycetes</taxon>
        <taxon>Propionibacteriales</taxon>
        <taxon>Propionibacteriaceae</taxon>
        <taxon>Enemella</taxon>
    </lineage>
</organism>
<keyword evidence="3" id="KW-1185">Reference proteome</keyword>
<sequence>MALKTQPRLALTIEPGPDREPIEITVQTDNRDAVAYDLLRERNNWPVPDKGIFIWQTYLAFHALKRLGLLAQHGLPSDFKSAQPMLVHLAPVDEDGNQLELDEHGKPINSNQGEDVDPTQPES</sequence>
<evidence type="ECO:0000313" key="2">
    <source>
        <dbReference type="EMBL" id="OYO16289.1"/>
    </source>
</evidence>
<dbReference type="RefSeq" id="WP_094404953.1">
    <property type="nucleotide sequence ID" value="NZ_NMVO01000004.1"/>
</dbReference>
<protein>
    <submittedName>
        <fullName evidence="2">Uncharacterized protein</fullName>
    </submittedName>
</protein>
<name>A0A255GKD7_9ACTN</name>
<accession>A0A255GKD7</accession>
<evidence type="ECO:0000256" key="1">
    <source>
        <dbReference type="SAM" id="MobiDB-lite"/>
    </source>
</evidence>
<evidence type="ECO:0000313" key="3">
    <source>
        <dbReference type="Proteomes" id="UP000215896"/>
    </source>
</evidence>
<dbReference type="Proteomes" id="UP000215896">
    <property type="component" value="Unassembled WGS sequence"/>
</dbReference>
<dbReference type="OrthoDB" id="5124448at2"/>
<gene>
    <name evidence="2" type="ORF">CGZ94_04940</name>
</gene>
<comment type="caution">
    <text evidence="2">The sequence shown here is derived from an EMBL/GenBank/DDBJ whole genome shotgun (WGS) entry which is preliminary data.</text>
</comment>
<proteinExistence type="predicted"/>
<dbReference type="EMBL" id="NMVO01000004">
    <property type="protein sequence ID" value="OYO16289.1"/>
    <property type="molecule type" value="Genomic_DNA"/>
</dbReference>
<reference evidence="2 3" key="1">
    <citation type="submission" date="2017-07" db="EMBL/GenBank/DDBJ databases">
        <title>Draft whole genome sequences of clinical Proprionibacteriaceae strains.</title>
        <authorList>
            <person name="Bernier A.-M."/>
            <person name="Bernard K."/>
            <person name="Domingo M.-C."/>
        </authorList>
    </citation>
    <scope>NUCLEOTIDE SEQUENCE [LARGE SCALE GENOMIC DNA]</scope>
    <source>
        <strain evidence="2 3">NML 030167</strain>
    </source>
</reference>
<dbReference type="AlphaFoldDB" id="A0A255GKD7"/>
<feature type="region of interest" description="Disordered" evidence="1">
    <location>
        <begin position="93"/>
        <end position="123"/>
    </location>
</feature>